<accession>A0A2N3NJ90</accession>
<dbReference type="EMBL" id="NLAX01000003">
    <property type="protein sequence ID" value="PKS12519.1"/>
    <property type="molecule type" value="Genomic_DNA"/>
</dbReference>
<dbReference type="InParanoid" id="A0A2N3NJ90"/>
<proteinExistence type="predicted"/>
<dbReference type="VEuPathDB" id="FungiDB:jhhlp_000726"/>
<evidence type="ECO:0000313" key="1">
    <source>
        <dbReference type="EMBL" id="PKS12519.1"/>
    </source>
</evidence>
<reference evidence="1 2" key="1">
    <citation type="journal article" date="2017" name="G3 (Bethesda)">
        <title>First Draft Genome Sequence of the Pathogenic Fungus Lomentospora prolificans (Formerly Scedosporium prolificans).</title>
        <authorList>
            <person name="Luo R."/>
            <person name="Zimin A."/>
            <person name="Workman R."/>
            <person name="Fan Y."/>
            <person name="Pertea G."/>
            <person name="Grossman N."/>
            <person name="Wear M.P."/>
            <person name="Jia B."/>
            <person name="Miller H."/>
            <person name="Casadevall A."/>
            <person name="Timp W."/>
            <person name="Zhang S.X."/>
            <person name="Salzberg S.L."/>
        </authorList>
    </citation>
    <scope>NUCLEOTIDE SEQUENCE [LARGE SCALE GENOMIC DNA]</scope>
    <source>
        <strain evidence="1 2">JHH-5317</strain>
    </source>
</reference>
<dbReference type="Proteomes" id="UP000233524">
    <property type="component" value="Unassembled WGS sequence"/>
</dbReference>
<comment type="caution">
    <text evidence="1">The sequence shown here is derived from an EMBL/GenBank/DDBJ whole genome shotgun (WGS) entry which is preliminary data.</text>
</comment>
<evidence type="ECO:0000313" key="2">
    <source>
        <dbReference type="Proteomes" id="UP000233524"/>
    </source>
</evidence>
<gene>
    <name evidence="1" type="ORF">jhhlp_000726</name>
</gene>
<dbReference type="STRING" id="41688.A0A2N3NJ90"/>
<name>A0A2N3NJ90_9PEZI</name>
<organism evidence="1 2">
    <name type="scientific">Lomentospora prolificans</name>
    <dbReference type="NCBI Taxonomy" id="41688"/>
    <lineage>
        <taxon>Eukaryota</taxon>
        <taxon>Fungi</taxon>
        <taxon>Dikarya</taxon>
        <taxon>Ascomycota</taxon>
        <taxon>Pezizomycotina</taxon>
        <taxon>Sordariomycetes</taxon>
        <taxon>Hypocreomycetidae</taxon>
        <taxon>Microascales</taxon>
        <taxon>Microascaceae</taxon>
        <taxon>Lomentospora</taxon>
    </lineage>
</organism>
<protein>
    <submittedName>
        <fullName evidence="1">Uncharacterized protein</fullName>
    </submittedName>
</protein>
<keyword evidence="2" id="KW-1185">Reference proteome</keyword>
<dbReference type="OrthoDB" id="408152at2759"/>
<sequence>MGKSMEGVNNASTQWFLRAILFPLPSLPLHGETEPPTRKSYNRNIEWLKEVVPEDRSIGVFAGQEWLGDFFVRRLAYPCRRMFRIQTLTTGKPLTSSLEGI</sequence>
<dbReference type="AlphaFoldDB" id="A0A2N3NJ90"/>